<evidence type="ECO:0000313" key="1">
    <source>
        <dbReference type="EMBL" id="KEJ91127.1"/>
    </source>
</evidence>
<dbReference type="PATRIC" id="fig|2754.20.peg.2301"/>
<protein>
    <submittedName>
        <fullName evidence="1">Uncharacterized protein</fullName>
    </submittedName>
</protein>
<reference evidence="1 2" key="1">
    <citation type="submission" date="2014-04" db="EMBL/GenBank/DDBJ databases">
        <title>Draft Genome Sequence of Synergistes jonesii.</title>
        <authorList>
            <person name="Coil D.A."/>
            <person name="Eisen J.A."/>
            <person name="Holland-Moritz H.E."/>
        </authorList>
    </citation>
    <scope>NUCLEOTIDE SEQUENCE [LARGE SCALE GENOMIC DNA]</scope>
    <source>
        <strain evidence="1 2">78-1</strain>
    </source>
</reference>
<dbReference type="RefSeq" id="WP_037978728.1">
    <property type="nucleotide sequence ID" value="NZ_JMKI01000060.1"/>
</dbReference>
<comment type="caution">
    <text evidence="1">The sequence shown here is derived from an EMBL/GenBank/DDBJ whole genome shotgun (WGS) entry which is preliminary data.</text>
</comment>
<name>A0A073J0D7_9BACT</name>
<proteinExistence type="predicted"/>
<keyword evidence="2" id="KW-1185">Reference proteome</keyword>
<evidence type="ECO:0000313" key="2">
    <source>
        <dbReference type="Proteomes" id="UP000027665"/>
    </source>
</evidence>
<dbReference type="GeneID" id="90984726"/>
<dbReference type="AlphaFoldDB" id="A0A073J0D7"/>
<accession>A0A073J0D7</accession>
<sequence length="160" mass="16772">MGRFSLAEETRIVEAIAPCTGAAAAAGDYINMRYTPRVAIVVHIAQGNAATVALTIEQAKAAAGTGSKPITEGVPIWANEDCAADDKLTEKDKAVGFTTSAALKNKIVVFHVDTDVLDKANGYEWICVKAAQSNAANLISAEYIVGDLRYGAQDSPSLIS</sequence>
<dbReference type="OrthoDB" id="8396599at2"/>
<gene>
    <name evidence="1" type="ORF">EH55_13195</name>
</gene>
<dbReference type="STRING" id="2754.EH55_13195"/>
<organism evidence="1 2">
    <name type="scientific">Synergistes jonesii</name>
    <dbReference type="NCBI Taxonomy" id="2754"/>
    <lineage>
        <taxon>Bacteria</taxon>
        <taxon>Thermotogati</taxon>
        <taxon>Synergistota</taxon>
        <taxon>Synergistia</taxon>
        <taxon>Synergistales</taxon>
        <taxon>Synergistaceae</taxon>
        <taxon>Synergistes</taxon>
    </lineage>
</organism>
<dbReference type="eggNOG" id="ENOG50334UC">
    <property type="taxonomic scope" value="Bacteria"/>
</dbReference>
<dbReference type="EMBL" id="JMKI01000060">
    <property type="protein sequence ID" value="KEJ91127.1"/>
    <property type="molecule type" value="Genomic_DNA"/>
</dbReference>
<dbReference type="Proteomes" id="UP000027665">
    <property type="component" value="Unassembled WGS sequence"/>
</dbReference>